<feature type="compositionally biased region" description="Basic and acidic residues" evidence="1">
    <location>
        <begin position="228"/>
        <end position="239"/>
    </location>
</feature>
<reference evidence="2" key="1">
    <citation type="submission" date="2023-03" db="EMBL/GenBank/DDBJ databases">
        <title>Massive genome expansion in bonnet fungi (Mycena s.s.) driven by repeated elements and novel gene families across ecological guilds.</title>
        <authorList>
            <consortium name="Lawrence Berkeley National Laboratory"/>
            <person name="Harder C.B."/>
            <person name="Miyauchi S."/>
            <person name="Viragh M."/>
            <person name="Kuo A."/>
            <person name="Thoen E."/>
            <person name="Andreopoulos B."/>
            <person name="Lu D."/>
            <person name="Skrede I."/>
            <person name="Drula E."/>
            <person name="Henrissat B."/>
            <person name="Morin E."/>
            <person name="Kohler A."/>
            <person name="Barry K."/>
            <person name="LaButti K."/>
            <person name="Morin E."/>
            <person name="Salamov A."/>
            <person name="Lipzen A."/>
            <person name="Mereny Z."/>
            <person name="Hegedus B."/>
            <person name="Baldrian P."/>
            <person name="Stursova M."/>
            <person name="Weitz H."/>
            <person name="Taylor A."/>
            <person name="Grigoriev I.V."/>
            <person name="Nagy L.G."/>
            <person name="Martin F."/>
            <person name="Kauserud H."/>
        </authorList>
    </citation>
    <scope>NUCLEOTIDE SEQUENCE</scope>
    <source>
        <strain evidence="2">CBHHK067</strain>
    </source>
</reference>
<organism evidence="2 3">
    <name type="scientific">Mycena rosella</name>
    <name type="common">Pink bonnet</name>
    <name type="synonym">Agaricus rosellus</name>
    <dbReference type="NCBI Taxonomy" id="1033263"/>
    <lineage>
        <taxon>Eukaryota</taxon>
        <taxon>Fungi</taxon>
        <taxon>Dikarya</taxon>
        <taxon>Basidiomycota</taxon>
        <taxon>Agaricomycotina</taxon>
        <taxon>Agaricomycetes</taxon>
        <taxon>Agaricomycetidae</taxon>
        <taxon>Agaricales</taxon>
        <taxon>Marasmiineae</taxon>
        <taxon>Mycenaceae</taxon>
        <taxon>Mycena</taxon>
    </lineage>
</organism>
<evidence type="ECO:0000256" key="1">
    <source>
        <dbReference type="SAM" id="MobiDB-lite"/>
    </source>
</evidence>
<name>A0AAD7CY32_MYCRO</name>
<evidence type="ECO:0000313" key="2">
    <source>
        <dbReference type="EMBL" id="KAJ7669008.1"/>
    </source>
</evidence>
<protein>
    <submittedName>
        <fullName evidence="2">Uncharacterized protein</fullName>
    </submittedName>
</protein>
<comment type="caution">
    <text evidence="2">The sequence shown here is derived from an EMBL/GenBank/DDBJ whole genome shotgun (WGS) entry which is preliminary data.</text>
</comment>
<dbReference type="EMBL" id="JARKIE010000190">
    <property type="protein sequence ID" value="KAJ7669008.1"/>
    <property type="molecule type" value="Genomic_DNA"/>
</dbReference>
<keyword evidence="3" id="KW-1185">Reference proteome</keyword>
<sequence>MNPPTATEIYGALRFQSELQGHFSFTSAAPSLVHLISTFGPSPGIIFRAMASDKMIADGPRYQKLLNDIATLRMSCPWRASAELSIGGLPAGVMTTFRHREYYKARVMFSSRRVQDMFFKALRRAGGSSFLLRQYYWLNRDEPNLNSPLAWQSFEGIAYDFLCDSFRCEFRWCPMLFLVTTPRAPGNKQTVHAKIVGQYSVVPIQIREPEIRESEFSVYTRPGSTKRPQPEDGHSESPRPRKSQKLSNTGDSGQSASADEADEALILPPVFPKRTFFDPSFRGAIEPDVLYIPTARTTLFDAIAHHAGCGYLYKMCDNLKSADGVHRIAPAGIAMVQAMLPFDTPVVFVAVVPMGKKGSLMMPADSDAQHFDAWKYYSLELLIPRPKPGQD</sequence>
<feature type="compositionally biased region" description="Polar residues" evidence="1">
    <location>
        <begin position="245"/>
        <end position="257"/>
    </location>
</feature>
<dbReference type="AlphaFoldDB" id="A0AAD7CY32"/>
<proteinExistence type="predicted"/>
<dbReference type="Proteomes" id="UP001221757">
    <property type="component" value="Unassembled WGS sequence"/>
</dbReference>
<accession>A0AAD7CY32</accession>
<feature type="region of interest" description="Disordered" evidence="1">
    <location>
        <begin position="217"/>
        <end position="259"/>
    </location>
</feature>
<evidence type="ECO:0000313" key="3">
    <source>
        <dbReference type="Proteomes" id="UP001221757"/>
    </source>
</evidence>
<gene>
    <name evidence="2" type="ORF">B0H17DRAFT_1087082</name>
</gene>